<evidence type="ECO:0008006" key="4">
    <source>
        <dbReference type="Google" id="ProtNLM"/>
    </source>
</evidence>
<feature type="transmembrane region" description="Helical" evidence="1">
    <location>
        <begin position="95"/>
        <end position="120"/>
    </location>
</feature>
<feature type="transmembrane region" description="Helical" evidence="1">
    <location>
        <begin position="171"/>
        <end position="190"/>
    </location>
</feature>
<dbReference type="EMBL" id="LXWF01000041">
    <property type="protein sequence ID" value="ORC16114.1"/>
    <property type="molecule type" value="Genomic_DNA"/>
</dbReference>
<keyword evidence="1" id="KW-0812">Transmembrane</keyword>
<dbReference type="Proteomes" id="UP000192359">
    <property type="component" value="Unassembled WGS sequence"/>
</dbReference>
<gene>
    <name evidence="2" type="ORF">A7979_04675</name>
</gene>
<dbReference type="InterPro" id="IPR038770">
    <property type="entry name" value="Na+/solute_symporter_sf"/>
</dbReference>
<dbReference type="Gene3D" id="1.20.1530.20">
    <property type="match status" value="1"/>
</dbReference>
<evidence type="ECO:0000256" key="1">
    <source>
        <dbReference type="SAM" id="Phobius"/>
    </source>
</evidence>
<organism evidence="2 3">
    <name type="scientific">Rothia nasimurium</name>
    <dbReference type="NCBI Taxonomy" id="85336"/>
    <lineage>
        <taxon>Bacteria</taxon>
        <taxon>Bacillati</taxon>
        <taxon>Actinomycetota</taxon>
        <taxon>Actinomycetes</taxon>
        <taxon>Micrococcales</taxon>
        <taxon>Micrococcaceae</taxon>
        <taxon>Rothia</taxon>
    </lineage>
</organism>
<keyword evidence="1" id="KW-0472">Membrane</keyword>
<dbReference type="AlphaFoldDB" id="A0A1Y1RNH0"/>
<feature type="transmembrane region" description="Helical" evidence="1">
    <location>
        <begin position="229"/>
        <end position="250"/>
    </location>
</feature>
<sequence length="335" mass="35074">MNRHQVALYLLALAGGVVASFVPGVATLAQPLITPALSFLLLVTFLSLPLRGLLVPKQAPGLTAALVLLNFLVVPLITAALVLVLAVLVPELPDLLLFTAALVLLAPCIDYVVAFAAAAGGASDRLLARTPLLLLTQCVLVPVWILIFNRAGVWNRELLASRALWNSLPEVGLALAVVVVPLALAAVVQGIGPKVRSVTARLAEAVMVPAMLPVLFLTPAAHAAHLTHWALHILPLASIYTVFAILMWGLSRLLLPRYGSCLSTAEQTAATFSAVTRNALVVLPIVLGLSAAMGGTAGASLMPLAVLTQTLVELLILTLMVAVYRNQLSAPSSPR</sequence>
<keyword evidence="1" id="KW-1133">Transmembrane helix</keyword>
<name>A0A1Y1RNH0_9MICC</name>
<feature type="transmembrane region" description="Helical" evidence="1">
    <location>
        <begin position="132"/>
        <end position="151"/>
    </location>
</feature>
<feature type="transmembrane region" description="Helical" evidence="1">
    <location>
        <begin position="304"/>
        <end position="324"/>
    </location>
</feature>
<reference evidence="2 3" key="1">
    <citation type="submission" date="2016-05" db="EMBL/GenBank/DDBJ databases">
        <title>Draft genome sequence of a porcine commensal Rothia nasimurium.</title>
        <authorList>
            <person name="Gaiser R.A."/>
            <person name="Van Baarlen P."/>
            <person name="Wells J.M."/>
        </authorList>
    </citation>
    <scope>NUCLEOTIDE SEQUENCE [LARGE SCALE GENOMIC DNA]</scope>
    <source>
        <strain evidence="2 3">PT-32</strain>
    </source>
</reference>
<comment type="caution">
    <text evidence="2">The sequence shown here is derived from an EMBL/GenBank/DDBJ whole genome shotgun (WGS) entry which is preliminary data.</text>
</comment>
<feature type="transmembrane region" description="Helical" evidence="1">
    <location>
        <begin position="62"/>
        <end position="89"/>
    </location>
</feature>
<accession>A0A1Y1RNH0</accession>
<protein>
    <recommendedName>
        <fullName evidence="4">Arsenic resistance protein</fullName>
    </recommendedName>
</protein>
<evidence type="ECO:0000313" key="3">
    <source>
        <dbReference type="Proteomes" id="UP000192359"/>
    </source>
</evidence>
<proteinExistence type="predicted"/>
<keyword evidence="3" id="KW-1185">Reference proteome</keyword>
<feature type="transmembrane region" description="Helical" evidence="1">
    <location>
        <begin position="202"/>
        <end position="223"/>
    </location>
</feature>
<feature type="transmembrane region" description="Helical" evidence="1">
    <location>
        <begin position="279"/>
        <end position="298"/>
    </location>
</feature>
<evidence type="ECO:0000313" key="2">
    <source>
        <dbReference type="EMBL" id="ORC16114.1"/>
    </source>
</evidence>
<feature type="transmembrane region" description="Helical" evidence="1">
    <location>
        <begin position="29"/>
        <end position="50"/>
    </location>
</feature>